<reference evidence="5 6" key="1">
    <citation type="submission" date="2019-05" db="EMBL/GenBank/DDBJ databases">
        <title>OXA-830, a novel chromosomally encoded expanded-spectrum class D beta-lactamase in Aeromonas simiae.</title>
        <authorList>
            <person name="Zhou W."/>
            <person name="Chen Q."/>
        </authorList>
    </citation>
    <scope>NUCLEOTIDE SEQUENCE [LARGE SCALE GENOMIC DNA]</scope>
    <source>
        <strain evidence="5 6">A6</strain>
    </source>
</reference>
<dbReference type="SUPFAM" id="SSF55073">
    <property type="entry name" value="Nucleotide cyclase"/>
    <property type="match status" value="1"/>
</dbReference>
<dbReference type="NCBIfam" id="TIGR00254">
    <property type="entry name" value="GGDEF"/>
    <property type="match status" value="1"/>
</dbReference>
<dbReference type="SMART" id="SM00267">
    <property type="entry name" value="GGDEF"/>
    <property type="match status" value="1"/>
</dbReference>
<dbReference type="GO" id="GO:0005886">
    <property type="term" value="C:plasma membrane"/>
    <property type="evidence" value="ECO:0007669"/>
    <property type="project" value="TreeGrafter"/>
</dbReference>
<evidence type="ECO:0000313" key="5">
    <source>
        <dbReference type="EMBL" id="QFI56021.1"/>
    </source>
</evidence>
<dbReference type="AlphaFoldDB" id="A0A5J6X0J2"/>
<dbReference type="PROSITE" id="PS50887">
    <property type="entry name" value="GGDEF"/>
    <property type="match status" value="1"/>
</dbReference>
<protein>
    <recommendedName>
        <fullName evidence="1">diguanylate cyclase</fullName>
        <ecNumber evidence="1">2.7.7.65</ecNumber>
    </recommendedName>
</protein>
<evidence type="ECO:0000256" key="3">
    <source>
        <dbReference type="SAM" id="Phobius"/>
    </source>
</evidence>
<evidence type="ECO:0000256" key="1">
    <source>
        <dbReference type="ARBA" id="ARBA00012528"/>
    </source>
</evidence>
<keyword evidence="3" id="KW-0472">Membrane</keyword>
<dbReference type="InterPro" id="IPR029787">
    <property type="entry name" value="Nucleotide_cyclase"/>
</dbReference>
<evidence type="ECO:0000259" key="4">
    <source>
        <dbReference type="PROSITE" id="PS50887"/>
    </source>
</evidence>
<sequence length="555" mass="63704">MNRAMRTINYQVAFSMARIWAIAMGLMVMLLFSILVPELRRMEQQQMRQQLARAVGLIQTDLESLRAFVRDWGAWDDAYHFMAEHDSRFVRSNLLTDMPMQDFRLNVMSFLDLSGHERWSRVRMPDVDPELLLDYPPFFERLKQELLPQVGRDGLQGLKSTSWGPALFAIFPITDSQRSQPNNGYLLVTRWLDDTYLQTLSERVAAPLQLRELVHAGETRHFMRLHEGSLYRVGYRGLGIMWGEVLLLDSQGKPGLVLRLESTRDLILGSAQVLLWTLLGTLLICLLCGLLAFRRLQAIVLQPLDALIHGVQQYAYDAEVQHLPSIDSSREMSILTRRFREMALRLSQRQQASQAYGQRMEQAAYLDPLTHCFNRRYLDAWLEQIDYRTSHHVLMILDIDHFKLVNDTHGHDMGDQILCQFADVLRRQLRHGERLVRLGGEEFLVIGECDSSAQAKAMVGRLRREIGQSDFGSPELPLGMTASIGFCLYPLGAEKHQAGWKLCLKLADIALYRAKLNGRNTWVGVTCDVDGPLPLLQAEELIRREVVHLLQPEDK</sequence>
<name>A0A5J6X0J2_9GAMM</name>
<feature type="transmembrane region" description="Helical" evidence="3">
    <location>
        <begin position="273"/>
        <end position="293"/>
    </location>
</feature>
<dbReference type="InterPro" id="IPR000160">
    <property type="entry name" value="GGDEF_dom"/>
</dbReference>
<dbReference type="InterPro" id="IPR050469">
    <property type="entry name" value="Diguanylate_Cyclase"/>
</dbReference>
<dbReference type="GO" id="GO:0043709">
    <property type="term" value="P:cell adhesion involved in single-species biofilm formation"/>
    <property type="evidence" value="ECO:0007669"/>
    <property type="project" value="TreeGrafter"/>
</dbReference>
<accession>A0A5J6X0J2</accession>
<dbReference type="Proteomes" id="UP000594034">
    <property type="component" value="Chromosome"/>
</dbReference>
<dbReference type="InterPro" id="IPR043128">
    <property type="entry name" value="Rev_trsase/Diguanyl_cyclase"/>
</dbReference>
<dbReference type="Gene3D" id="6.10.340.10">
    <property type="match status" value="1"/>
</dbReference>
<dbReference type="InterPro" id="IPR007892">
    <property type="entry name" value="CHASE4"/>
</dbReference>
<keyword evidence="3" id="KW-0812">Transmembrane</keyword>
<dbReference type="EMBL" id="CP040449">
    <property type="protein sequence ID" value="QFI56021.1"/>
    <property type="molecule type" value="Genomic_DNA"/>
</dbReference>
<keyword evidence="6" id="KW-1185">Reference proteome</keyword>
<feature type="transmembrane region" description="Helical" evidence="3">
    <location>
        <begin position="20"/>
        <end position="39"/>
    </location>
</feature>
<dbReference type="PANTHER" id="PTHR45138:SF9">
    <property type="entry name" value="DIGUANYLATE CYCLASE DGCM-RELATED"/>
    <property type="match status" value="1"/>
</dbReference>
<organism evidence="5 6">
    <name type="scientific">Aeromonas simiae</name>
    <dbReference type="NCBI Taxonomy" id="218936"/>
    <lineage>
        <taxon>Bacteria</taxon>
        <taxon>Pseudomonadati</taxon>
        <taxon>Pseudomonadota</taxon>
        <taxon>Gammaproteobacteria</taxon>
        <taxon>Aeromonadales</taxon>
        <taxon>Aeromonadaceae</taxon>
        <taxon>Aeromonas</taxon>
    </lineage>
</organism>
<dbReference type="Gene3D" id="3.30.70.270">
    <property type="match status" value="1"/>
</dbReference>
<evidence type="ECO:0000256" key="2">
    <source>
        <dbReference type="ARBA" id="ARBA00034247"/>
    </source>
</evidence>
<dbReference type="GO" id="GO:0052621">
    <property type="term" value="F:diguanylate cyclase activity"/>
    <property type="evidence" value="ECO:0007669"/>
    <property type="project" value="UniProtKB-EC"/>
</dbReference>
<feature type="domain" description="GGDEF" evidence="4">
    <location>
        <begin position="390"/>
        <end position="527"/>
    </location>
</feature>
<gene>
    <name evidence="5" type="ORF">FE240_15885</name>
</gene>
<keyword evidence="3" id="KW-1133">Transmembrane helix</keyword>
<dbReference type="GO" id="GO:1902201">
    <property type="term" value="P:negative regulation of bacterial-type flagellum-dependent cell motility"/>
    <property type="evidence" value="ECO:0007669"/>
    <property type="project" value="TreeGrafter"/>
</dbReference>
<comment type="catalytic activity">
    <reaction evidence="2">
        <text>2 GTP = 3',3'-c-di-GMP + 2 diphosphate</text>
        <dbReference type="Rhea" id="RHEA:24898"/>
        <dbReference type="ChEBI" id="CHEBI:33019"/>
        <dbReference type="ChEBI" id="CHEBI:37565"/>
        <dbReference type="ChEBI" id="CHEBI:58805"/>
        <dbReference type="EC" id="2.7.7.65"/>
    </reaction>
</comment>
<dbReference type="PANTHER" id="PTHR45138">
    <property type="entry name" value="REGULATORY COMPONENTS OF SENSORY TRANSDUCTION SYSTEM"/>
    <property type="match status" value="1"/>
</dbReference>
<proteinExistence type="predicted"/>
<dbReference type="EC" id="2.7.7.65" evidence="1"/>
<dbReference type="RefSeq" id="WP_193002302.1">
    <property type="nucleotide sequence ID" value="NZ_CP040449.1"/>
</dbReference>
<dbReference type="KEGG" id="asim:FE240_15885"/>
<evidence type="ECO:0000313" key="6">
    <source>
        <dbReference type="Proteomes" id="UP000594034"/>
    </source>
</evidence>
<dbReference type="CDD" id="cd01949">
    <property type="entry name" value="GGDEF"/>
    <property type="match status" value="1"/>
</dbReference>
<dbReference type="Pfam" id="PF05228">
    <property type="entry name" value="CHASE4"/>
    <property type="match status" value="1"/>
</dbReference>
<dbReference type="Pfam" id="PF00990">
    <property type="entry name" value="GGDEF"/>
    <property type="match status" value="1"/>
</dbReference>